<dbReference type="RefSeq" id="WP_204700700.1">
    <property type="nucleotide sequence ID" value="NZ_JAFBDQ010000003.1"/>
</dbReference>
<gene>
    <name evidence="3" type="ORF">JOC47_000826</name>
</gene>
<dbReference type="Pfam" id="PF07670">
    <property type="entry name" value="Gate"/>
    <property type="match status" value="1"/>
</dbReference>
<accession>A0A938XUV7</accession>
<keyword evidence="1" id="KW-1133">Transmembrane helix</keyword>
<dbReference type="Proteomes" id="UP000774000">
    <property type="component" value="Unassembled WGS sequence"/>
</dbReference>
<proteinExistence type="predicted"/>
<keyword evidence="1" id="KW-0812">Transmembrane</keyword>
<evidence type="ECO:0000256" key="1">
    <source>
        <dbReference type="SAM" id="Phobius"/>
    </source>
</evidence>
<evidence type="ECO:0000259" key="2">
    <source>
        <dbReference type="Pfam" id="PF07670"/>
    </source>
</evidence>
<evidence type="ECO:0000313" key="3">
    <source>
        <dbReference type="EMBL" id="MBM7555992.1"/>
    </source>
</evidence>
<feature type="transmembrane region" description="Helical" evidence="1">
    <location>
        <begin position="162"/>
        <end position="183"/>
    </location>
</feature>
<keyword evidence="4" id="KW-1185">Reference proteome</keyword>
<dbReference type="InterPro" id="IPR011642">
    <property type="entry name" value="Gate_dom"/>
</dbReference>
<comment type="caution">
    <text evidence="3">The sequence shown here is derived from an EMBL/GenBank/DDBJ whole genome shotgun (WGS) entry which is preliminary data.</text>
</comment>
<name>A0A938XUV7_9FIRM</name>
<dbReference type="AlphaFoldDB" id="A0A938XUV7"/>
<feature type="transmembrane region" description="Helical" evidence="1">
    <location>
        <begin position="133"/>
        <end position="156"/>
    </location>
</feature>
<feature type="transmembrane region" description="Helical" evidence="1">
    <location>
        <begin position="6"/>
        <end position="23"/>
    </location>
</feature>
<organism evidence="3 4">
    <name type="scientific">Halanaerobacter jeridensis</name>
    <dbReference type="NCBI Taxonomy" id="706427"/>
    <lineage>
        <taxon>Bacteria</taxon>
        <taxon>Bacillati</taxon>
        <taxon>Bacillota</taxon>
        <taxon>Clostridia</taxon>
        <taxon>Halanaerobiales</taxon>
        <taxon>Halobacteroidaceae</taxon>
        <taxon>Halanaerobacter</taxon>
    </lineage>
</organism>
<evidence type="ECO:0000313" key="4">
    <source>
        <dbReference type="Proteomes" id="UP000774000"/>
    </source>
</evidence>
<dbReference type="EMBL" id="JAFBDQ010000003">
    <property type="protein sequence ID" value="MBM7555992.1"/>
    <property type="molecule type" value="Genomic_DNA"/>
</dbReference>
<feature type="domain" description="Nucleoside transporter/FeoB GTPase Gate" evidence="2">
    <location>
        <begin position="41"/>
        <end position="151"/>
    </location>
</feature>
<reference evidence="3" key="1">
    <citation type="submission" date="2021-01" db="EMBL/GenBank/DDBJ databases">
        <title>Genomic Encyclopedia of Type Strains, Phase IV (KMG-IV): sequencing the most valuable type-strain genomes for metagenomic binning, comparative biology and taxonomic classification.</title>
        <authorList>
            <person name="Goeker M."/>
        </authorList>
    </citation>
    <scope>NUCLEOTIDE SEQUENCE</scope>
    <source>
        <strain evidence="3">DSM 23230</strain>
    </source>
</reference>
<protein>
    <submittedName>
        <fullName evidence="3">Spore maturation protein A</fullName>
    </submittedName>
</protein>
<sequence>MLNFIWATMVITGFVVAVINGRMTELSTAILESGEESVMTVLKLIGPMSLWLGIMKLAEEAGLVNILARLFKPLAKFLFPKIPADHPVLGAIMMNFSANLLGLGNSATPLGIKAMHQLQELNQNSRTASDAMCTFLVINTSSLTLIPTTILALRVSANSNEVTAIIGTTLFATCCSTIAGILVNKVLLKFELNNYG</sequence>
<keyword evidence="1" id="KW-0472">Membrane</keyword>